<evidence type="ECO:0000256" key="1">
    <source>
        <dbReference type="SAM" id="MobiDB-lite"/>
    </source>
</evidence>
<gene>
    <name evidence="3" type="ORF">BEWA_051540</name>
</gene>
<feature type="signal peptide" evidence="2">
    <location>
        <begin position="1"/>
        <end position="23"/>
    </location>
</feature>
<dbReference type="EMBL" id="ACOU01000003">
    <property type="protein sequence ID" value="EKX73102.1"/>
    <property type="molecule type" value="Genomic_DNA"/>
</dbReference>
<reference evidence="3 4" key="1">
    <citation type="journal article" date="2012" name="BMC Genomics">
        <title>Comparative genomic analysis and phylogenetic position of Theileria equi.</title>
        <authorList>
            <person name="Kappmeyer L.S."/>
            <person name="Thiagarajan M."/>
            <person name="Herndon D.R."/>
            <person name="Ramsay J.D."/>
            <person name="Caler E."/>
            <person name="Djikeng A."/>
            <person name="Gillespie J.J."/>
            <person name="Lau A.O."/>
            <person name="Roalson E.H."/>
            <person name="Silva J.C."/>
            <person name="Silva M.G."/>
            <person name="Suarez C.E."/>
            <person name="Ueti M.W."/>
            <person name="Nene V.M."/>
            <person name="Mealey R.H."/>
            <person name="Knowles D.P."/>
            <person name="Brayton K.A."/>
        </authorList>
    </citation>
    <scope>NUCLEOTIDE SEQUENCE [LARGE SCALE GENOMIC DNA]</scope>
    <source>
        <strain evidence="3 4">WA</strain>
    </source>
</reference>
<dbReference type="eggNOG" id="ENOG502SR8A">
    <property type="taxonomic scope" value="Eukaryota"/>
</dbReference>
<dbReference type="RefSeq" id="XP_004832554.1">
    <property type="nucleotide sequence ID" value="XM_004832497.1"/>
</dbReference>
<comment type="caution">
    <text evidence="3">The sequence shown here is derived from an EMBL/GenBank/DDBJ whole genome shotgun (WGS) entry which is preliminary data.</text>
</comment>
<organism evidence="3 4">
    <name type="scientific">Theileria equi strain WA</name>
    <dbReference type="NCBI Taxonomy" id="1537102"/>
    <lineage>
        <taxon>Eukaryota</taxon>
        <taxon>Sar</taxon>
        <taxon>Alveolata</taxon>
        <taxon>Apicomplexa</taxon>
        <taxon>Aconoidasida</taxon>
        <taxon>Piroplasmida</taxon>
        <taxon>Theileriidae</taxon>
        <taxon>Theileria</taxon>
    </lineage>
</organism>
<feature type="compositionally biased region" description="Polar residues" evidence="1">
    <location>
        <begin position="888"/>
        <end position="908"/>
    </location>
</feature>
<evidence type="ECO:0000313" key="4">
    <source>
        <dbReference type="Proteomes" id="UP000031512"/>
    </source>
</evidence>
<keyword evidence="2" id="KW-0732">Signal</keyword>
<evidence type="ECO:0008006" key="5">
    <source>
        <dbReference type="Google" id="ProtNLM"/>
    </source>
</evidence>
<dbReference type="GO" id="GO:0008237">
    <property type="term" value="F:metallopeptidase activity"/>
    <property type="evidence" value="ECO:0007669"/>
    <property type="project" value="InterPro"/>
</dbReference>
<dbReference type="Gene3D" id="3.40.390.10">
    <property type="entry name" value="Collagenase (Catalytic Domain)"/>
    <property type="match status" value="1"/>
</dbReference>
<dbReference type="VEuPathDB" id="PiroplasmaDB:BEWA_051540"/>
<dbReference type="STRING" id="1537102.L1LCD1"/>
<dbReference type="SUPFAM" id="SSF55486">
    <property type="entry name" value="Metalloproteases ('zincins'), catalytic domain"/>
    <property type="match status" value="1"/>
</dbReference>
<evidence type="ECO:0000313" key="3">
    <source>
        <dbReference type="EMBL" id="EKX73102.1"/>
    </source>
</evidence>
<sequence length="1006" mass="113360">MHNYFFFGVAFVLSINFVTFTSGIKVKDVFASKLQQDGDHIPNDYTNEGLTFAELGSFFTPVEIADGAGNSVYSFLHTATGSTGVNHDSVTASKKSLNFKISGTVKGLIKDQPLTVMVGTTYGSRYDMLLEQVVDVNSPRFTFSVPRGTFYLKVEGIGYFLPGAVKVPVPCKSAKCPFLNDTNASILEVKFANGYDSIYSYNWKLQNVSQFGVEYVNKVPQDEASLLTAFEGNVSAHVDSSDAAAKLKLMFGIELHGVWGSEYASRLLSVISKFTWMRNRLSKWRKNQKWLLTNEALYPQDVQITRYTNRDQDSEYEQVVQISRDAFKFSNKQAIDKKSNGFYFSRRLYKAVIRAICLHNPAYMKHLFKELHNVEILEPYELEHKIRTGTRISRYPSTHYQSWFKHPEELVEIATSWMEYPLGLHKVKGLKYFLRRVDGMVNPEEPTAPAIAYPSGPNVDSYIEFMECGFRHYPDVSQLVLHEIAHFVDFNTIPADIRAKWVQIGGWVKDPRDPDGWSTRQQTEFVRAYAHKKNPSEDFACSLADYVLNPRLLRSRAPRKYDFVKNHIMGGSYYVVKASHEFQVLNLGNPDYMFSGRLQEIDVNVTGRINEPKKVKFNMKLLDHGPDTCATYIRFRLASESGTFVDVSMSNHRCSHTFSTEIVMNQYMKRGIWTTDQIVVGDDNGLVRYVGTSDFGLRVWINNGSEDYQDPRAIISSVGVALISKGNTNIVRTTWLLVDDGELKDANTAYAAINGSTTSQHSLAAYSGMKVNTPIEPNNGWRTSVWSGSRKVPTEYCLSQGTSANFNGVSLNKHKFSGRDNYFGLTPEESRSGLFNCYQIATNIPLSSASRTGSYYLTRITSYDSAGNSQLLQWPDKTGPFVQFTSLQRNPDNSPPQVRNIAVSSRPTNPRAPNGETEVTITFELGDFQSGISTVWIKLRDPFGADVLTYPRFANSKGWQTIRHVHVLPRGSIPGIWHLAKIYAEDNAGNELSLDLAERVLVSSRA</sequence>
<name>L1LCD1_THEEQ</name>
<proteinExistence type="predicted"/>
<keyword evidence="4" id="KW-1185">Reference proteome</keyword>
<evidence type="ECO:0000256" key="2">
    <source>
        <dbReference type="SAM" id="SignalP"/>
    </source>
</evidence>
<dbReference type="KEGG" id="beq:BEWA_051540"/>
<feature type="region of interest" description="Disordered" evidence="1">
    <location>
        <begin position="888"/>
        <end position="915"/>
    </location>
</feature>
<feature type="chain" id="PRO_5003953078" description="Signal peptide-containing protein" evidence="2">
    <location>
        <begin position="24"/>
        <end position="1006"/>
    </location>
</feature>
<dbReference type="AlphaFoldDB" id="L1LCD1"/>
<dbReference type="OrthoDB" id="360533at2759"/>
<dbReference type="GeneID" id="15803072"/>
<accession>L1LCD1</accession>
<dbReference type="InterPro" id="IPR024079">
    <property type="entry name" value="MetalloPept_cat_dom_sf"/>
</dbReference>
<dbReference type="Proteomes" id="UP000031512">
    <property type="component" value="Unassembled WGS sequence"/>
</dbReference>
<protein>
    <recommendedName>
        <fullName evidence="5">Signal peptide-containing protein</fullName>
    </recommendedName>
</protein>